<evidence type="ECO:0000259" key="3">
    <source>
        <dbReference type="PROSITE" id="PS50960"/>
    </source>
</evidence>
<accession>A0AAV8ZRA1</accession>
<dbReference type="Proteomes" id="UP001162156">
    <property type="component" value="Unassembled WGS sequence"/>
</dbReference>
<dbReference type="AlphaFoldDB" id="A0AAV8ZRA1"/>
<evidence type="ECO:0000256" key="2">
    <source>
        <dbReference type="PROSITE-ProRule" id="PRU00320"/>
    </source>
</evidence>
<dbReference type="GO" id="GO:0003677">
    <property type="term" value="F:DNA binding"/>
    <property type="evidence" value="ECO:0007669"/>
    <property type="project" value="UniProtKB-UniRule"/>
</dbReference>
<protein>
    <recommendedName>
        <fullName evidence="3">HTH psq-type domain-containing protein</fullName>
    </recommendedName>
</protein>
<keyword evidence="5" id="KW-1185">Reference proteome</keyword>
<name>A0AAV8ZRA1_9CUCU</name>
<comment type="subcellular location">
    <subcellularLocation>
        <location evidence="1 2">Nucleus</location>
    </subcellularLocation>
</comment>
<comment type="caution">
    <text evidence="4">The sequence shown here is derived from an EMBL/GenBank/DDBJ whole genome shotgun (WGS) entry which is preliminary data.</text>
</comment>
<dbReference type="SUPFAM" id="SSF46689">
    <property type="entry name" value="Homeodomain-like"/>
    <property type="match status" value="1"/>
</dbReference>
<feature type="domain" description="HTH psq-type" evidence="3">
    <location>
        <begin position="1"/>
        <end position="53"/>
    </location>
</feature>
<evidence type="ECO:0000313" key="5">
    <source>
        <dbReference type="Proteomes" id="UP001162156"/>
    </source>
</evidence>
<dbReference type="InterPro" id="IPR009057">
    <property type="entry name" value="Homeodomain-like_sf"/>
</dbReference>
<dbReference type="EMBL" id="JANEYF010000765">
    <property type="protein sequence ID" value="KAJ8968086.1"/>
    <property type="molecule type" value="Genomic_DNA"/>
</dbReference>
<proteinExistence type="predicted"/>
<keyword evidence="2" id="KW-0238">DNA-binding</keyword>
<dbReference type="Gene3D" id="1.10.10.60">
    <property type="entry name" value="Homeodomain-like"/>
    <property type="match status" value="1"/>
</dbReference>
<keyword evidence="2" id="KW-0539">Nucleus</keyword>
<gene>
    <name evidence="4" type="ORF">NQ314_002471</name>
</gene>
<evidence type="ECO:0000256" key="1">
    <source>
        <dbReference type="ARBA" id="ARBA00004123"/>
    </source>
</evidence>
<feature type="DNA-binding region" description="H-T-H motif" evidence="2">
    <location>
        <begin position="29"/>
        <end position="49"/>
    </location>
</feature>
<evidence type="ECO:0000313" key="4">
    <source>
        <dbReference type="EMBL" id="KAJ8968086.1"/>
    </source>
</evidence>
<reference evidence="4" key="1">
    <citation type="journal article" date="2023" name="Insect Mol. Biol.">
        <title>Genome sequencing provides insights into the evolution of gene families encoding plant cell wall-degrading enzymes in longhorned beetles.</title>
        <authorList>
            <person name="Shin N.R."/>
            <person name="Okamura Y."/>
            <person name="Kirsch R."/>
            <person name="Pauchet Y."/>
        </authorList>
    </citation>
    <scope>NUCLEOTIDE SEQUENCE</scope>
    <source>
        <strain evidence="4">RBIC_L_NR</strain>
    </source>
</reference>
<dbReference type="InterPro" id="IPR007889">
    <property type="entry name" value="HTH_Psq"/>
</dbReference>
<organism evidence="4 5">
    <name type="scientific">Rhamnusium bicolor</name>
    <dbReference type="NCBI Taxonomy" id="1586634"/>
    <lineage>
        <taxon>Eukaryota</taxon>
        <taxon>Metazoa</taxon>
        <taxon>Ecdysozoa</taxon>
        <taxon>Arthropoda</taxon>
        <taxon>Hexapoda</taxon>
        <taxon>Insecta</taxon>
        <taxon>Pterygota</taxon>
        <taxon>Neoptera</taxon>
        <taxon>Endopterygota</taxon>
        <taxon>Coleoptera</taxon>
        <taxon>Polyphaga</taxon>
        <taxon>Cucujiformia</taxon>
        <taxon>Chrysomeloidea</taxon>
        <taxon>Cerambycidae</taxon>
        <taxon>Lepturinae</taxon>
        <taxon>Rhagiini</taxon>
        <taxon>Rhamnusium</taxon>
    </lineage>
</organism>
<dbReference type="Pfam" id="PF05225">
    <property type="entry name" value="HTH_psq"/>
    <property type="match status" value="1"/>
</dbReference>
<dbReference type="GO" id="GO:0005634">
    <property type="term" value="C:nucleus"/>
    <property type="evidence" value="ECO:0007669"/>
    <property type="project" value="UniProtKB-SubCell"/>
</dbReference>
<sequence length="157" mass="18184">MNKDVKKRQWSEADLALAVNAVRSATLGLNEAGRRYNVPKATLRRHMNGQNKGRPLVKSFGRTPVFTKAMEKELESHILKFEERMFGLIIKDVRKLAFDVAKMHGLGHWFNEEKGLAGKKWFYKFMKRNPRLSLRQPEATSLARMKGFSKEKVGEFF</sequence>
<dbReference type="PROSITE" id="PS50960">
    <property type="entry name" value="HTH_PSQ"/>
    <property type="match status" value="1"/>
</dbReference>